<keyword evidence="3" id="KW-0472">Membrane</keyword>
<comment type="pathway">
    <text evidence="1">Mycotoxin biosynthesis.</text>
</comment>
<evidence type="ECO:0000313" key="4">
    <source>
        <dbReference type="EMBL" id="TVY39964.1"/>
    </source>
</evidence>
<keyword evidence="5" id="KW-1185">Reference proteome</keyword>
<gene>
    <name evidence="4" type="primary">cctO_3</name>
    <name evidence="4" type="ORF">LOCC1_G007711</name>
</gene>
<keyword evidence="3" id="KW-0812">Transmembrane</keyword>
<dbReference type="Proteomes" id="UP000443090">
    <property type="component" value="Unassembled WGS sequence"/>
</dbReference>
<dbReference type="OrthoDB" id="3687641at2759"/>
<dbReference type="PANTHER" id="PTHR33365">
    <property type="entry name" value="YALI0B05434P"/>
    <property type="match status" value="1"/>
</dbReference>
<evidence type="ECO:0000313" key="5">
    <source>
        <dbReference type="Proteomes" id="UP000443090"/>
    </source>
</evidence>
<comment type="caution">
    <text evidence="4">The sequence shown here is derived from an EMBL/GenBank/DDBJ whole genome shotgun (WGS) entry which is preliminary data.</text>
</comment>
<dbReference type="AlphaFoldDB" id="A0A8H8RS81"/>
<comment type="similarity">
    <text evidence="2">Belongs to the ustYa family.</text>
</comment>
<proteinExistence type="inferred from homology"/>
<evidence type="ECO:0000256" key="1">
    <source>
        <dbReference type="ARBA" id="ARBA00004685"/>
    </source>
</evidence>
<evidence type="ECO:0000256" key="3">
    <source>
        <dbReference type="SAM" id="Phobius"/>
    </source>
</evidence>
<reference evidence="4 5" key="1">
    <citation type="submission" date="2018-05" db="EMBL/GenBank/DDBJ databases">
        <title>Genome sequencing and assembly of the regulated plant pathogen Lachnellula willkommii and related sister species for the development of diagnostic species identification markers.</title>
        <authorList>
            <person name="Giroux E."/>
            <person name="Bilodeau G."/>
        </authorList>
    </citation>
    <scope>NUCLEOTIDE SEQUENCE [LARGE SCALE GENOMIC DNA]</scope>
    <source>
        <strain evidence="4 5">CBS 160.35</strain>
    </source>
</reference>
<keyword evidence="3" id="KW-1133">Transmembrane helix</keyword>
<protein>
    <submittedName>
        <fullName evidence="4">Cyclochlorotine biosynthesis protein</fullName>
    </submittedName>
</protein>
<organism evidence="4 5">
    <name type="scientific">Lachnellula occidentalis</name>
    <dbReference type="NCBI Taxonomy" id="215460"/>
    <lineage>
        <taxon>Eukaryota</taxon>
        <taxon>Fungi</taxon>
        <taxon>Dikarya</taxon>
        <taxon>Ascomycota</taxon>
        <taxon>Pezizomycotina</taxon>
        <taxon>Leotiomycetes</taxon>
        <taxon>Helotiales</taxon>
        <taxon>Lachnaceae</taxon>
        <taxon>Lachnellula</taxon>
    </lineage>
</organism>
<feature type="transmembrane region" description="Helical" evidence="3">
    <location>
        <begin position="42"/>
        <end position="65"/>
    </location>
</feature>
<evidence type="ECO:0000256" key="2">
    <source>
        <dbReference type="ARBA" id="ARBA00035112"/>
    </source>
</evidence>
<dbReference type="InterPro" id="IPR021765">
    <property type="entry name" value="UstYa-like"/>
</dbReference>
<dbReference type="EMBL" id="QGMI01000483">
    <property type="protein sequence ID" value="TVY39964.1"/>
    <property type="molecule type" value="Genomic_DNA"/>
</dbReference>
<name>A0A8H8RS81_9HELO</name>
<sequence length="274" mass="31956">MFGALKSWSPSSPKYMALQDDLEVDLQLRPRIASSPIDSRKFIILQFLPWMLTTFFATISAYLILSARNVPKCNDNFSTAYATDFGPAKSAIEFQEVKFNGGPSFYENKTLYIPNPDPIKYVGEPSAQIDQSWEDLTDNRYILITEEEARDTWGEEYVEFWDPYRGGYEVGLDVFHTLHCLNNMRKMFYPDIYPARDTPDTRLHRDHCIEQLRQYIMCSGDMTPIPTRYFKSVDRNYVDSDRVHTCRNFQMLRDWTTERHHGISAVSAIFQSTN</sequence>
<dbReference type="Pfam" id="PF11807">
    <property type="entry name" value="UstYa"/>
    <property type="match status" value="1"/>
</dbReference>
<accession>A0A8H8RS81</accession>
<dbReference type="PANTHER" id="PTHR33365:SF4">
    <property type="entry name" value="CYCLOCHLOROTINE BIOSYNTHESIS PROTEIN O"/>
    <property type="match status" value="1"/>
</dbReference>
<dbReference type="GO" id="GO:0043386">
    <property type="term" value="P:mycotoxin biosynthetic process"/>
    <property type="evidence" value="ECO:0007669"/>
    <property type="project" value="InterPro"/>
</dbReference>